<dbReference type="RefSeq" id="XP_060283099.1">
    <property type="nucleotide sequence ID" value="XM_060433187.1"/>
</dbReference>
<dbReference type="GO" id="GO:0005664">
    <property type="term" value="C:nuclear origin of replication recognition complex"/>
    <property type="evidence" value="ECO:0007669"/>
    <property type="project" value="TreeGrafter"/>
</dbReference>
<dbReference type="InterPro" id="IPR019787">
    <property type="entry name" value="Znf_PHD-finger"/>
</dbReference>
<evidence type="ECO:0000256" key="9">
    <source>
        <dbReference type="PROSITE-ProRule" id="PRU00146"/>
    </source>
</evidence>
<dbReference type="AlphaFoldDB" id="A0AAJ0FFT2"/>
<dbReference type="InterPro" id="IPR011011">
    <property type="entry name" value="Znf_FYVE_PHD"/>
</dbReference>
<dbReference type="InterPro" id="IPR019786">
    <property type="entry name" value="Zinc_finger_PHD-type_CS"/>
</dbReference>
<evidence type="ECO:0000256" key="10">
    <source>
        <dbReference type="SAM" id="MobiDB-lite"/>
    </source>
</evidence>
<feature type="region of interest" description="Disordered" evidence="10">
    <location>
        <begin position="1"/>
        <end position="277"/>
    </location>
</feature>
<dbReference type="PROSITE" id="PS50016">
    <property type="entry name" value="ZF_PHD_2"/>
    <property type="match status" value="1"/>
</dbReference>
<feature type="compositionally biased region" description="Polar residues" evidence="10">
    <location>
        <begin position="37"/>
        <end position="53"/>
    </location>
</feature>
<accession>A0AAJ0FFT2</accession>
<dbReference type="EMBL" id="MU839010">
    <property type="protein sequence ID" value="KAK1766886.1"/>
    <property type="molecule type" value="Genomic_DNA"/>
</dbReference>
<dbReference type="PANTHER" id="PTHR12087:SF0">
    <property type="entry name" value="ORIGIN RECOGNITION COMPLEX SUBUNIT 4"/>
    <property type="match status" value="1"/>
</dbReference>
<dbReference type="GO" id="GO:0008270">
    <property type="term" value="F:zinc ion binding"/>
    <property type="evidence" value="ECO:0007669"/>
    <property type="project" value="UniProtKB-KW"/>
</dbReference>
<evidence type="ECO:0000256" key="3">
    <source>
        <dbReference type="ARBA" id="ARBA00022705"/>
    </source>
</evidence>
<dbReference type="InterPro" id="IPR032705">
    <property type="entry name" value="ORC4_C"/>
</dbReference>
<evidence type="ECO:0000256" key="7">
    <source>
        <dbReference type="ARBA" id="ARBA00023125"/>
    </source>
</evidence>
<comment type="subcellular location">
    <subcellularLocation>
        <location evidence="1">Nucleus</location>
    </subcellularLocation>
</comment>
<dbReference type="Gene3D" id="3.40.50.300">
    <property type="entry name" value="P-loop containing nucleotide triphosphate hydrolases"/>
    <property type="match status" value="1"/>
</dbReference>
<protein>
    <submittedName>
        <fullName evidence="12">Origin recognition complex subunit 4 C-terminus-domain-containing protein</fullName>
    </submittedName>
</protein>
<evidence type="ECO:0000256" key="4">
    <source>
        <dbReference type="ARBA" id="ARBA00022723"/>
    </source>
</evidence>
<dbReference type="SMART" id="SM00249">
    <property type="entry name" value="PHD"/>
    <property type="match status" value="1"/>
</dbReference>
<feature type="compositionally biased region" description="Basic and acidic residues" evidence="10">
    <location>
        <begin position="233"/>
        <end position="246"/>
    </location>
</feature>
<evidence type="ECO:0000256" key="1">
    <source>
        <dbReference type="ARBA" id="ARBA00004123"/>
    </source>
</evidence>
<evidence type="ECO:0000313" key="12">
    <source>
        <dbReference type="EMBL" id="KAK1766886.1"/>
    </source>
</evidence>
<keyword evidence="13" id="KW-1185">Reference proteome</keyword>
<dbReference type="Gene3D" id="3.30.40.10">
    <property type="entry name" value="Zinc/RING finger domain, C3HC4 (zinc finger)"/>
    <property type="match status" value="1"/>
</dbReference>
<dbReference type="Pfam" id="PF14629">
    <property type="entry name" value="ORC4_C"/>
    <property type="match status" value="1"/>
</dbReference>
<evidence type="ECO:0000256" key="8">
    <source>
        <dbReference type="ARBA" id="ARBA00023242"/>
    </source>
</evidence>
<dbReference type="InterPro" id="IPR041664">
    <property type="entry name" value="AAA_16"/>
</dbReference>
<dbReference type="InterPro" id="IPR016527">
    <property type="entry name" value="ORC4"/>
</dbReference>
<dbReference type="Pfam" id="PF13831">
    <property type="entry name" value="PHD_2"/>
    <property type="match status" value="1"/>
</dbReference>
<keyword evidence="6" id="KW-0862">Zinc</keyword>
<dbReference type="GeneID" id="85316374"/>
<evidence type="ECO:0000256" key="2">
    <source>
        <dbReference type="ARBA" id="ARBA00005334"/>
    </source>
</evidence>
<keyword evidence="5 9" id="KW-0863">Zinc-finger</keyword>
<evidence type="ECO:0000256" key="6">
    <source>
        <dbReference type="ARBA" id="ARBA00022833"/>
    </source>
</evidence>
<feature type="domain" description="PHD-type" evidence="11">
    <location>
        <begin position="319"/>
        <end position="369"/>
    </location>
</feature>
<dbReference type="CDD" id="cd00009">
    <property type="entry name" value="AAA"/>
    <property type="match status" value="1"/>
</dbReference>
<dbReference type="Pfam" id="PF13191">
    <property type="entry name" value="AAA_16"/>
    <property type="match status" value="1"/>
</dbReference>
<dbReference type="InterPro" id="IPR027417">
    <property type="entry name" value="P-loop_NTPase"/>
</dbReference>
<proteinExistence type="inferred from homology"/>
<keyword evidence="8" id="KW-0539">Nucleus</keyword>
<feature type="region of interest" description="Disordered" evidence="10">
    <location>
        <begin position="373"/>
        <end position="392"/>
    </location>
</feature>
<keyword evidence="7" id="KW-0238">DNA-binding</keyword>
<gene>
    <name evidence="12" type="ORF">QBC33DRAFT_92398</name>
</gene>
<organism evidence="12 13">
    <name type="scientific">Phialemonium atrogriseum</name>
    <dbReference type="NCBI Taxonomy" id="1093897"/>
    <lineage>
        <taxon>Eukaryota</taxon>
        <taxon>Fungi</taxon>
        <taxon>Dikarya</taxon>
        <taxon>Ascomycota</taxon>
        <taxon>Pezizomycotina</taxon>
        <taxon>Sordariomycetes</taxon>
        <taxon>Sordariomycetidae</taxon>
        <taxon>Cephalothecales</taxon>
        <taxon>Cephalothecaceae</taxon>
        <taxon>Phialemonium</taxon>
    </lineage>
</organism>
<dbReference type="CDD" id="cd15492">
    <property type="entry name" value="PHD_BRPF_JADE_like"/>
    <property type="match status" value="1"/>
</dbReference>
<feature type="compositionally biased region" description="Basic and acidic residues" evidence="10">
    <location>
        <begin position="89"/>
        <end position="104"/>
    </location>
</feature>
<dbReference type="GO" id="GO:0003688">
    <property type="term" value="F:DNA replication origin binding"/>
    <property type="evidence" value="ECO:0007669"/>
    <property type="project" value="TreeGrafter"/>
</dbReference>
<keyword evidence="3" id="KW-0235">DNA replication</keyword>
<feature type="compositionally biased region" description="Basic and acidic residues" evidence="10">
    <location>
        <begin position="378"/>
        <end position="391"/>
    </location>
</feature>
<dbReference type="PROSITE" id="PS01359">
    <property type="entry name" value="ZF_PHD_1"/>
    <property type="match status" value="1"/>
</dbReference>
<comment type="similarity">
    <text evidence="2">Belongs to the ORC4 family.</text>
</comment>
<sequence>MTTGPGTPKGRKRSRSQANDGDTPRVASGKKSRLITEPSSTTPQTRDSVSSAISGPLNYGRRIASARSVRHGKKDESVNQAWEIPDSEDERRPTGSLSKKEQLSRRVVSSSAGNKSDNLYDFPGSGDELSTSAADKTKAGKNSGELRPDGVPALSGSVQKKRGRPRKSEAQKSAQAPQEDASLEGTPSKQRSGRRPAQAGANGTIPGNDAEASGQEVAEKFGSLTSSNRRKGGRQEAGESRPEPPKLKGILTPRKKKVEDRGRKSVAFEGGKGRDETEVYFEDLPSKAVKPSAVSARKSAAIQPVEDEGLDAEAAEDDDEVCAICSKPDSTPPNEILFCDGCDMAVHQDCYGVPTIPEGDWLCRDCSQDGAVGSLDAGSKKKSDPVARTEEQTPDIPNFEQHLRSMQRVLLDRCTGRRRIKLRGQDEAYDKALQLIEQTIVSGEGNSMLVIGARGSGKTTLVESIVSAMSHEHKDEFHVVRLSGFIHTDDKLALKEIWRQLGKEMEVEDDLINRTNNYADTLASLLALLSHPSEIAETQAGVTSKSVVFIIDEFELFATHARQTLLYNLFDIAQAKKAPIAVLGLTTRIDVVESLEKRVKSRFSHRYVYLSLPKSLPAYWDICRQGLVVEEEDLEEERIDGSLEGSSKFLEWWTKRIEALHKEPTFQDLLEYHFCTTKSAAAFLATCILPLSSLSPTSLSLRAHFTSGAPTTVGGPDSKLHLLESLSDLDLSLLIAAARLDIVAHTDTVNFAMAYDEYTTLVGRQRVQSASSGLLALGGGARVWGRGAAGVAWERLATLGLLVPAGMAGRVGGASGGGGLEARMWKVDVALEEIPASVRLNAVLARWCREI</sequence>
<name>A0AAJ0FFT2_9PEZI</name>
<reference evidence="12" key="1">
    <citation type="submission" date="2023-06" db="EMBL/GenBank/DDBJ databases">
        <title>Genome-scale phylogeny and comparative genomics of the fungal order Sordariales.</title>
        <authorList>
            <consortium name="Lawrence Berkeley National Laboratory"/>
            <person name="Hensen N."/>
            <person name="Bonometti L."/>
            <person name="Westerberg I."/>
            <person name="Brannstrom I.O."/>
            <person name="Guillou S."/>
            <person name="Cros-Aarteil S."/>
            <person name="Calhoun S."/>
            <person name="Haridas S."/>
            <person name="Kuo A."/>
            <person name="Mondo S."/>
            <person name="Pangilinan J."/>
            <person name="Riley R."/>
            <person name="Labutti K."/>
            <person name="Andreopoulos B."/>
            <person name="Lipzen A."/>
            <person name="Chen C."/>
            <person name="Yanf M."/>
            <person name="Daum C."/>
            <person name="Ng V."/>
            <person name="Clum A."/>
            <person name="Steindorff A."/>
            <person name="Ohm R."/>
            <person name="Martin F."/>
            <person name="Silar P."/>
            <person name="Natvig D."/>
            <person name="Lalanne C."/>
            <person name="Gautier V."/>
            <person name="Ament-Velasquez S.L."/>
            <person name="Kruys A."/>
            <person name="Hutchinson M.I."/>
            <person name="Powell A.J."/>
            <person name="Barry K."/>
            <person name="Miller A.N."/>
            <person name="Grigoriev I.V."/>
            <person name="Debuchy R."/>
            <person name="Gladieux P."/>
            <person name="Thoren M.H."/>
            <person name="Johannesson H."/>
        </authorList>
    </citation>
    <scope>NUCLEOTIDE SEQUENCE</scope>
    <source>
        <strain evidence="12">8032-3</strain>
    </source>
</reference>
<dbReference type="InterPro" id="IPR001965">
    <property type="entry name" value="Znf_PHD"/>
</dbReference>
<evidence type="ECO:0000256" key="5">
    <source>
        <dbReference type="ARBA" id="ARBA00022771"/>
    </source>
</evidence>
<dbReference type="PANTHER" id="PTHR12087">
    <property type="entry name" value="ORIGIN RECOGNITION COMPLEX SUBUNIT 4"/>
    <property type="match status" value="1"/>
</dbReference>
<dbReference type="Proteomes" id="UP001244011">
    <property type="component" value="Unassembled WGS sequence"/>
</dbReference>
<dbReference type="InterPro" id="IPR013083">
    <property type="entry name" value="Znf_RING/FYVE/PHD"/>
</dbReference>
<evidence type="ECO:0000313" key="13">
    <source>
        <dbReference type="Proteomes" id="UP001244011"/>
    </source>
</evidence>
<feature type="compositionally biased region" description="Polar residues" evidence="10">
    <location>
        <begin position="107"/>
        <end position="117"/>
    </location>
</feature>
<dbReference type="FunFam" id="3.40.50.300:FF:001597">
    <property type="entry name" value="Origin recognition complex subunit Orc4"/>
    <property type="match status" value="1"/>
</dbReference>
<comment type="caution">
    <text evidence="12">The sequence shown here is derived from an EMBL/GenBank/DDBJ whole genome shotgun (WGS) entry which is preliminary data.</text>
</comment>
<dbReference type="GO" id="GO:0006270">
    <property type="term" value="P:DNA replication initiation"/>
    <property type="evidence" value="ECO:0007669"/>
    <property type="project" value="TreeGrafter"/>
</dbReference>
<keyword evidence="4" id="KW-0479">Metal-binding</keyword>
<dbReference type="SUPFAM" id="SSF52540">
    <property type="entry name" value="P-loop containing nucleoside triphosphate hydrolases"/>
    <property type="match status" value="1"/>
</dbReference>
<evidence type="ECO:0000259" key="11">
    <source>
        <dbReference type="PROSITE" id="PS50016"/>
    </source>
</evidence>
<dbReference type="SUPFAM" id="SSF57903">
    <property type="entry name" value="FYVE/PHD zinc finger"/>
    <property type="match status" value="1"/>
</dbReference>